<protein>
    <recommendedName>
        <fullName evidence="2">V-type ATP synthase subunit D</fullName>
    </recommendedName>
</protein>
<evidence type="ECO:0008006" key="2">
    <source>
        <dbReference type="Google" id="ProtNLM"/>
    </source>
</evidence>
<organism evidence="1">
    <name type="scientific">Nitrosopumivirus cobalaminus</name>
    <dbReference type="NCBI Taxonomy" id="3158414"/>
    <lineage>
        <taxon>Viruses</taxon>
    </lineage>
</organism>
<name>A0AAU7N475_9VIRU</name>
<dbReference type="EMBL" id="PP848464">
    <property type="protein sequence ID" value="XBQ68766.1"/>
    <property type="molecule type" value="Genomic_DNA"/>
</dbReference>
<accession>A0AAU7N475</accession>
<evidence type="ECO:0000313" key="1">
    <source>
        <dbReference type="EMBL" id="XBQ68766.1"/>
    </source>
</evidence>
<gene>
    <name evidence="1" type="ORF">ZGOWGMRN_CDS_0032</name>
</gene>
<sequence>MAMEQLKKTILKQKKETLEAMYATMRKQEE</sequence>
<reference evidence="1" key="1">
    <citation type="submission" date="2024-05" db="EMBL/GenBank/DDBJ databases">
        <title>The simplest Porifera holobiont: glass sponge Aphrocallistes beatrix thrives with only two symbionts.</title>
        <authorList>
            <person name="N Garritano A."/>
            <person name="A Allen M."/>
            <person name="Thomas T."/>
        </authorList>
    </citation>
    <scope>NUCLEOTIDE SEQUENCE</scope>
    <source>
        <strain evidence="1">AB1</strain>
    </source>
</reference>
<proteinExistence type="predicted"/>